<dbReference type="InterPro" id="IPR019734">
    <property type="entry name" value="TPR_rpt"/>
</dbReference>
<sequence>MKQLLMIALGCSFFYCGNAQTETVKDYLKKGEEALSRSQVLPAYQYYKLAVEKDAANPDALKGMARTADELRYVVVARETYKKLLDITPRDTAALGRLVQLNFATRQYQETIDLGKQVEAMGAGSNNNYYIAKSFFELGQFQSALMYIEKSWKKDSSQAELPFLAARSYIELNDYRKATVAYEKALRLAPSNVSWMYEAAMTYSAIPDEAKAVLWFEKALAGGLEMTPDVARSLAESYMGVQSYGKALQLLNELLEQLPRDLELLYIAGEANFRSGKTDEAISTFEKMLAIDRNQARAVYMIGIALIKKGDRSKGEPMCEKAIAMDPSLASLKHKQNSLRQ</sequence>
<dbReference type="SUPFAM" id="SSF48452">
    <property type="entry name" value="TPR-like"/>
    <property type="match status" value="1"/>
</dbReference>
<gene>
    <name evidence="2" type="ORF">OI18_14580</name>
</gene>
<dbReference type="EMBL" id="JSVC01000016">
    <property type="protein sequence ID" value="KIC93823.1"/>
    <property type="molecule type" value="Genomic_DNA"/>
</dbReference>
<dbReference type="Gene3D" id="1.25.40.10">
    <property type="entry name" value="Tetratricopeptide repeat domain"/>
    <property type="match status" value="3"/>
</dbReference>
<evidence type="ECO:0000313" key="3">
    <source>
        <dbReference type="Proteomes" id="UP000031408"/>
    </source>
</evidence>
<dbReference type="AlphaFoldDB" id="A0A0C1LEI5"/>
<dbReference type="SMART" id="SM00028">
    <property type="entry name" value="TPR"/>
    <property type="match status" value="6"/>
</dbReference>
<dbReference type="Pfam" id="PF13181">
    <property type="entry name" value="TPR_8"/>
    <property type="match status" value="1"/>
</dbReference>
<dbReference type="PROSITE" id="PS50005">
    <property type="entry name" value="TPR"/>
    <property type="match status" value="2"/>
</dbReference>
<keyword evidence="3" id="KW-1185">Reference proteome</keyword>
<name>A0A0C1LEI5_9BACT</name>
<evidence type="ECO:0000313" key="2">
    <source>
        <dbReference type="EMBL" id="KIC93823.1"/>
    </source>
</evidence>
<dbReference type="PANTHER" id="PTHR12558:SF13">
    <property type="entry name" value="CELL DIVISION CYCLE PROTEIN 27 HOMOLOG"/>
    <property type="match status" value="1"/>
</dbReference>
<keyword evidence="1" id="KW-0802">TPR repeat</keyword>
<dbReference type="RefSeq" id="WP_039141062.1">
    <property type="nucleotide sequence ID" value="NZ_JSVC01000016.1"/>
</dbReference>
<dbReference type="InterPro" id="IPR011990">
    <property type="entry name" value="TPR-like_helical_dom_sf"/>
</dbReference>
<feature type="repeat" description="TPR" evidence="1">
    <location>
        <begin position="159"/>
        <end position="192"/>
    </location>
</feature>
<dbReference type="PANTHER" id="PTHR12558">
    <property type="entry name" value="CELL DIVISION CYCLE 16,23,27"/>
    <property type="match status" value="1"/>
</dbReference>
<accession>A0A0C1LEI5</accession>
<dbReference type="Proteomes" id="UP000031408">
    <property type="component" value="Unassembled WGS sequence"/>
</dbReference>
<protein>
    <recommendedName>
        <fullName evidence="4">Tetratricopeptide repeat protein</fullName>
    </recommendedName>
</protein>
<evidence type="ECO:0000256" key="1">
    <source>
        <dbReference type="PROSITE-ProRule" id="PRU00339"/>
    </source>
</evidence>
<dbReference type="Pfam" id="PF12895">
    <property type="entry name" value="ANAPC3"/>
    <property type="match status" value="2"/>
</dbReference>
<proteinExistence type="predicted"/>
<comment type="caution">
    <text evidence="2">The sequence shown here is derived from an EMBL/GenBank/DDBJ whole genome shotgun (WGS) entry which is preliminary data.</text>
</comment>
<evidence type="ECO:0008006" key="4">
    <source>
        <dbReference type="Google" id="ProtNLM"/>
    </source>
</evidence>
<feature type="repeat" description="TPR" evidence="1">
    <location>
        <begin position="262"/>
        <end position="295"/>
    </location>
</feature>
<organism evidence="2 3">
    <name type="scientific">Flavihumibacter solisilvae</name>
    <dbReference type="NCBI Taxonomy" id="1349421"/>
    <lineage>
        <taxon>Bacteria</taxon>
        <taxon>Pseudomonadati</taxon>
        <taxon>Bacteroidota</taxon>
        <taxon>Chitinophagia</taxon>
        <taxon>Chitinophagales</taxon>
        <taxon>Chitinophagaceae</taxon>
        <taxon>Flavihumibacter</taxon>
    </lineage>
</organism>
<dbReference type="STRING" id="1349421.OI18_14580"/>
<dbReference type="OrthoDB" id="672485at2"/>
<reference evidence="2 3" key="1">
    <citation type="submission" date="2014-11" db="EMBL/GenBank/DDBJ databases">
        <title>Genome sequence of Flavihumibacter solisilvae 3-3.</title>
        <authorList>
            <person name="Zhou G."/>
            <person name="Li M."/>
            <person name="Wang G."/>
        </authorList>
    </citation>
    <scope>NUCLEOTIDE SEQUENCE [LARGE SCALE GENOMIC DNA]</scope>
    <source>
        <strain evidence="2 3">3-3</strain>
    </source>
</reference>